<keyword evidence="3" id="KW-1185">Reference proteome</keyword>
<feature type="signal peptide" evidence="1">
    <location>
        <begin position="1"/>
        <end position="20"/>
    </location>
</feature>
<evidence type="ECO:0008006" key="4">
    <source>
        <dbReference type="Google" id="ProtNLM"/>
    </source>
</evidence>
<dbReference type="EMBL" id="JH651379">
    <property type="protein sequence ID" value="EIJ37769.1"/>
    <property type="molecule type" value="Genomic_DNA"/>
</dbReference>
<name>I3C2C6_9FLAO</name>
<feature type="chain" id="PRO_5003668236" description="Lipocalin-like domain-containing protein" evidence="1">
    <location>
        <begin position="21"/>
        <end position="140"/>
    </location>
</feature>
<dbReference type="OrthoDB" id="1356626at2"/>
<gene>
    <name evidence="2" type="ORF">JoomaDRAFT_0735</name>
</gene>
<protein>
    <recommendedName>
        <fullName evidence="4">Lipocalin-like domain-containing protein</fullName>
    </recommendedName>
</protein>
<dbReference type="STRING" id="926559.JoomaDRAFT_0735"/>
<dbReference type="RefSeq" id="WP_008610803.1">
    <property type="nucleotide sequence ID" value="NZ_JH651379.1"/>
</dbReference>
<organism evidence="2 3">
    <name type="scientific">Galbibacter orientalis DSM 19592</name>
    <dbReference type="NCBI Taxonomy" id="926559"/>
    <lineage>
        <taxon>Bacteria</taxon>
        <taxon>Pseudomonadati</taxon>
        <taxon>Bacteroidota</taxon>
        <taxon>Flavobacteriia</taxon>
        <taxon>Flavobacteriales</taxon>
        <taxon>Flavobacteriaceae</taxon>
        <taxon>Galbibacter</taxon>
    </lineage>
</organism>
<dbReference type="HOGENOM" id="CLU_1832465_0_0_10"/>
<proteinExistence type="predicted"/>
<dbReference type="Proteomes" id="UP000004690">
    <property type="component" value="Unassembled WGS sequence"/>
</dbReference>
<accession>I3C2C6</accession>
<dbReference type="PROSITE" id="PS51257">
    <property type="entry name" value="PROKAR_LIPOPROTEIN"/>
    <property type="match status" value="1"/>
</dbReference>
<reference evidence="2 3" key="1">
    <citation type="submission" date="2012-02" db="EMBL/GenBank/DDBJ databases">
        <title>Improved High-Quality Draft genome of Joostella marina DSM 19592.</title>
        <authorList>
            <consortium name="US DOE Joint Genome Institute (JGI-PGF)"/>
            <person name="Lucas S."/>
            <person name="Copeland A."/>
            <person name="Lapidus A."/>
            <person name="Bruce D."/>
            <person name="Goodwin L."/>
            <person name="Pitluck S."/>
            <person name="Peters L."/>
            <person name="Chertkov O."/>
            <person name="Ovchinnikova G."/>
            <person name="Kyrpides N."/>
            <person name="Mavromatis K."/>
            <person name="Detter J.C."/>
            <person name="Han C."/>
            <person name="Land M."/>
            <person name="Hauser L."/>
            <person name="Markowitz V."/>
            <person name="Cheng J.-F."/>
            <person name="Hugenholtz P."/>
            <person name="Woyke T."/>
            <person name="Wu D."/>
            <person name="Tindall B."/>
            <person name="Brambilla E."/>
            <person name="Klenk H.-P."/>
            <person name="Eisen J.A."/>
        </authorList>
    </citation>
    <scope>NUCLEOTIDE SEQUENCE [LARGE SCALE GENOMIC DNA]</scope>
    <source>
        <strain evidence="2 3">DSM 19592</strain>
    </source>
</reference>
<keyword evidence="1" id="KW-0732">Signal</keyword>
<evidence type="ECO:0000313" key="2">
    <source>
        <dbReference type="EMBL" id="EIJ37769.1"/>
    </source>
</evidence>
<evidence type="ECO:0000313" key="3">
    <source>
        <dbReference type="Proteomes" id="UP000004690"/>
    </source>
</evidence>
<sequence>MMRKLLFVAAILFFVSCSSDDDSGEPGISKDTIKGSYQLQTFEINGDSYSDYDCLTTNSLAINENSINMYLSFSTSEPCEAQTFKATDYVIEENKIILNEVDYVTSEFFTNYDITIVNENEIDMVLDVSNGSELHYVFVR</sequence>
<evidence type="ECO:0000256" key="1">
    <source>
        <dbReference type="SAM" id="SignalP"/>
    </source>
</evidence>
<dbReference type="AlphaFoldDB" id="I3C2C6"/>